<dbReference type="PANTHER" id="PTHR35333">
    <property type="entry name" value="BETA-LACTAMASE"/>
    <property type="match status" value="1"/>
</dbReference>
<name>A0A4R1PNQ4_9FIRM</name>
<evidence type="ECO:0000313" key="4">
    <source>
        <dbReference type="Proteomes" id="UP000295063"/>
    </source>
</evidence>
<dbReference type="PANTHER" id="PTHR35333:SF3">
    <property type="entry name" value="BETA-LACTAMASE-TYPE TRANSPEPTIDASE FOLD CONTAINING PROTEIN"/>
    <property type="match status" value="1"/>
</dbReference>
<sequence length="254" mass="28671">MLKKVTLLLLLAISPLSVSAASLPPREVINELKQFDGTVGFYAKNLKTSKTITYGQDTVFPTASTSKLVVAMAVYKYMYDKAPDAKKDLYSSDIGYMMRISDNDSFYELLDEIQTVKPDALKQVTKDLRLKQTRIHNEDAFKKYQYHSVTTPYEMAKVFESINSERYLGREKSLSLKNNLANTIFHDEIPRYMQTPVMHKVGQLDDVLCDVGIIDDGRDQILVSVYTIAGNSDYASDFIAKVAAKAYNALRTSK</sequence>
<evidence type="ECO:0000313" key="3">
    <source>
        <dbReference type="EMBL" id="TCL33002.1"/>
    </source>
</evidence>
<dbReference type="Gene3D" id="3.40.710.10">
    <property type="entry name" value="DD-peptidase/beta-lactamase superfamily"/>
    <property type="match status" value="1"/>
</dbReference>
<accession>A0A4R1PNQ4</accession>
<dbReference type="SUPFAM" id="SSF56601">
    <property type="entry name" value="beta-lactamase/transpeptidase-like"/>
    <property type="match status" value="1"/>
</dbReference>
<keyword evidence="4" id="KW-1185">Reference proteome</keyword>
<feature type="domain" description="Beta-lactamase class A catalytic" evidence="2">
    <location>
        <begin position="40"/>
        <end position="79"/>
    </location>
</feature>
<dbReference type="InterPro" id="IPR045155">
    <property type="entry name" value="Beta-lactam_cat"/>
</dbReference>
<evidence type="ECO:0000259" key="2">
    <source>
        <dbReference type="Pfam" id="PF13354"/>
    </source>
</evidence>
<protein>
    <submittedName>
        <fullName evidence="3">Beta-lactamase class A</fullName>
    </submittedName>
</protein>
<dbReference type="GO" id="GO:0046677">
    <property type="term" value="P:response to antibiotic"/>
    <property type="evidence" value="ECO:0007669"/>
    <property type="project" value="InterPro"/>
</dbReference>
<proteinExistence type="predicted"/>
<dbReference type="InterPro" id="IPR000871">
    <property type="entry name" value="Beta-lactam_class-A"/>
</dbReference>
<dbReference type="GO" id="GO:0030655">
    <property type="term" value="P:beta-lactam antibiotic catabolic process"/>
    <property type="evidence" value="ECO:0007669"/>
    <property type="project" value="InterPro"/>
</dbReference>
<evidence type="ECO:0000256" key="1">
    <source>
        <dbReference type="SAM" id="SignalP"/>
    </source>
</evidence>
<dbReference type="AlphaFoldDB" id="A0A4R1PNQ4"/>
<dbReference type="Pfam" id="PF13354">
    <property type="entry name" value="Beta-lactamase2"/>
    <property type="match status" value="2"/>
</dbReference>
<feature type="signal peptide" evidence="1">
    <location>
        <begin position="1"/>
        <end position="20"/>
    </location>
</feature>
<keyword evidence="1" id="KW-0732">Signal</keyword>
<feature type="chain" id="PRO_5020610663" evidence="1">
    <location>
        <begin position="21"/>
        <end position="254"/>
    </location>
</feature>
<dbReference type="EMBL" id="SLUI01000019">
    <property type="protein sequence ID" value="TCL33002.1"/>
    <property type="molecule type" value="Genomic_DNA"/>
</dbReference>
<feature type="domain" description="Beta-lactamase class A catalytic" evidence="2">
    <location>
        <begin position="95"/>
        <end position="227"/>
    </location>
</feature>
<organism evidence="3 4">
    <name type="scientific">Anaerospora hongkongensis</name>
    <dbReference type="NCBI Taxonomy" id="244830"/>
    <lineage>
        <taxon>Bacteria</taxon>
        <taxon>Bacillati</taxon>
        <taxon>Bacillota</taxon>
        <taxon>Negativicutes</taxon>
        <taxon>Selenomonadales</taxon>
        <taxon>Sporomusaceae</taxon>
        <taxon>Anaerospora</taxon>
    </lineage>
</organism>
<gene>
    <name evidence="3" type="ORF">EV210_11979</name>
</gene>
<dbReference type="InterPro" id="IPR012338">
    <property type="entry name" value="Beta-lactam/transpept-like"/>
</dbReference>
<dbReference type="OrthoDB" id="1422836at2"/>
<comment type="caution">
    <text evidence="3">The sequence shown here is derived from an EMBL/GenBank/DDBJ whole genome shotgun (WGS) entry which is preliminary data.</text>
</comment>
<dbReference type="Proteomes" id="UP000295063">
    <property type="component" value="Unassembled WGS sequence"/>
</dbReference>
<reference evidence="3 4" key="1">
    <citation type="submission" date="2019-03" db="EMBL/GenBank/DDBJ databases">
        <title>Genomic Encyclopedia of Type Strains, Phase IV (KMG-IV): sequencing the most valuable type-strain genomes for metagenomic binning, comparative biology and taxonomic classification.</title>
        <authorList>
            <person name="Goeker M."/>
        </authorList>
    </citation>
    <scope>NUCLEOTIDE SEQUENCE [LARGE SCALE GENOMIC DNA]</scope>
    <source>
        <strain evidence="3 4">DSM 15969</strain>
    </source>
</reference>
<dbReference type="GO" id="GO:0008800">
    <property type="term" value="F:beta-lactamase activity"/>
    <property type="evidence" value="ECO:0007669"/>
    <property type="project" value="InterPro"/>
</dbReference>